<dbReference type="InterPro" id="IPR002820">
    <property type="entry name" value="Mopterin_CF_biosynth-C_dom"/>
</dbReference>
<evidence type="ECO:0000313" key="10">
    <source>
        <dbReference type="Proteomes" id="UP000321863"/>
    </source>
</evidence>
<dbReference type="EC" id="2.7.7.75" evidence="2"/>
<dbReference type="PANTHER" id="PTHR43764">
    <property type="entry name" value="MOLYBDENUM COFACTOR BIOSYNTHESIS"/>
    <property type="match status" value="1"/>
</dbReference>
<dbReference type="InterPro" id="IPR012247">
    <property type="entry name" value="MoaC_MogA"/>
</dbReference>
<reference evidence="9 10" key="1">
    <citation type="submission" date="2019-07" db="EMBL/GenBank/DDBJ databases">
        <title>Whole genome shotgun sequence of Chryseobacterium hagamense NBRC 105253.</title>
        <authorList>
            <person name="Hosoyama A."/>
            <person name="Uohara A."/>
            <person name="Ohji S."/>
            <person name="Ichikawa N."/>
        </authorList>
    </citation>
    <scope>NUCLEOTIDE SEQUENCE [LARGE SCALE GENOMIC DNA]</scope>
    <source>
        <strain evidence="9 10">NBRC 105253</strain>
    </source>
</reference>
<dbReference type="PIRSF" id="PIRSF036594">
    <property type="entry name" value="MoaC_MogA"/>
    <property type="match status" value="1"/>
</dbReference>
<evidence type="ECO:0000256" key="4">
    <source>
        <dbReference type="ARBA" id="ARBA00023150"/>
    </source>
</evidence>
<evidence type="ECO:0000256" key="5">
    <source>
        <dbReference type="ARBA" id="ARBA00051131"/>
    </source>
</evidence>
<comment type="function">
    <text evidence="7">Catalyzes the adenylation of molybdopterin as part of the biosynthesis of the molybdenum-cofactor.</text>
</comment>
<dbReference type="OrthoDB" id="9794429at2"/>
<protein>
    <recommendedName>
        <fullName evidence="3">Molybdopterin adenylyltransferase</fullName>
        <ecNumber evidence="2">2.7.7.75</ecNumber>
    </recommendedName>
</protein>
<dbReference type="GO" id="GO:0006777">
    <property type="term" value="P:Mo-molybdopterin cofactor biosynthetic process"/>
    <property type="evidence" value="ECO:0007669"/>
    <property type="project" value="UniProtKB-KW"/>
</dbReference>
<comment type="catalytic activity">
    <reaction evidence="5">
        <text>molybdopterin + ATP + H(+) = adenylyl-molybdopterin + diphosphate</text>
        <dbReference type="Rhea" id="RHEA:31331"/>
        <dbReference type="ChEBI" id="CHEBI:15378"/>
        <dbReference type="ChEBI" id="CHEBI:30616"/>
        <dbReference type="ChEBI" id="CHEBI:33019"/>
        <dbReference type="ChEBI" id="CHEBI:58698"/>
        <dbReference type="ChEBI" id="CHEBI:62727"/>
        <dbReference type="EC" id="2.7.7.75"/>
    </reaction>
</comment>
<evidence type="ECO:0000256" key="3">
    <source>
        <dbReference type="ARBA" id="ARBA00013491"/>
    </source>
</evidence>
<dbReference type="AlphaFoldDB" id="A0A511YJM5"/>
<name>A0A511YJM5_9FLAO</name>
<comment type="pathway">
    <text evidence="1">Cofactor biosynthesis; molybdopterin biosynthesis.</text>
</comment>
<dbReference type="CDD" id="cd00886">
    <property type="entry name" value="MogA_MoaB"/>
    <property type="match status" value="1"/>
</dbReference>
<evidence type="ECO:0000256" key="6">
    <source>
        <dbReference type="ARBA" id="ARBA00055087"/>
    </source>
</evidence>
<organism evidence="9 10">
    <name type="scientific">Chryseobacterium hagamense</name>
    <dbReference type="NCBI Taxonomy" id="395935"/>
    <lineage>
        <taxon>Bacteria</taxon>
        <taxon>Pseudomonadati</taxon>
        <taxon>Bacteroidota</taxon>
        <taxon>Flavobacteriia</taxon>
        <taxon>Flavobacteriales</taxon>
        <taxon>Weeksellaceae</taxon>
        <taxon>Chryseobacterium group</taxon>
        <taxon>Chryseobacterium</taxon>
    </lineage>
</organism>
<dbReference type="SUPFAM" id="SSF55040">
    <property type="entry name" value="Molybdenum cofactor biosynthesis protein C, MoaC"/>
    <property type="match status" value="1"/>
</dbReference>
<gene>
    <name evidence="9" type="primary">moaCB</name>
    <name evidence="9" type="ORF">CHA01nite_11500</name>
</gene>
<evidence type="ECO:0000259" key="8">
    <source>
        <dbReference type="SMART" id="SM00852"/>
    </source>
</evidence>
<dbReference type="Pfam" id="PF00994">
    <property type="entry name" value="MoCF_biosynth"/>
    <property type="match status" value="1"/>
</dbReference>
<dbReference type="PANTHER" id="PTHR43764:SF1">
    <property type="entry name" value="MOLYBDOPTERIN MOLYBDOTRANSFERASE"/>
    <property type="match status" value="1"/>
</dbReference>
<dbReference type="PROSITE" id="PS01078">
    <property type="entry name" value="MOCF_BIOSYNTHESIS_1"/>
    <property type="match status" value="1"/>
</dbReference>
<comment type="caution">
    <text evidence="9">The sequence shown here is derived from an EMBL/GenBank/DDBJ whole genome shotgun (WGS) entry which is preliminary data.</text>
</comment>
<dbReference type="InterPro" id="IPR051920">
    <property type="entry name" value="MPT_Adenylyltrnsfr/MoaC-Rel"/>
</dbReference>
<dbReference type="Proteomes" id="UP000321863">
    <property type="component" value="Unassembled WGS sequence"/>
</dbReference>
<dbReference type="NCBIfam" id="TIGR00177">
    <property type="entry name" value="molyb_syn"/>
    <property type="match status" value="1"/>
</dbReference>
<dbReference type="InterPro" id="IPR001453">
    <property type="entry name" value="MoaB/Mog_dom"/>
</dbReference>
<dbReference type="Gene3D" id="3.40.980.10">
    <property type="entry name" value="MoaB/Mog-like domain"/>
    <property type="match status" value="1"/>
</dbReference>
<keyword evidence="4" id="KW-0501">Molybdenum cofactor biosynthesis</keyword>
<dbReference type="EMBL" id="BJYJ01000003">
    <property type="protein sequence ID" value="GEN75410.1"/>
    <property type="molecule type" value="Genomic_DNA"/>
</dbReference>
<dbReference type="Pfam" id="PF01967">
    <property type="entry name" value="MoaC"/>
    <property type="match status" value="1"/>
</dbReference>
<sequence>MVNITHKSSTLRKAIATATVKTSSQATIDAVRQRKVPKGDIFEFSRAAALFGVKKTSDVIPDCHPLPVEYTAVTYEIEDLSIIISVEVHTIYKTGVEVEAMHGASVAALVMYDMLKPIDKHVEIRNIRLLEKQGGKSDDKKFTSGELKAAVVVCSDTVHQRQNEDTSGKIIVQKLEEYGFTDIDYVVVPDEAETIQQALAGYKTNKSDLVIFTGGTGVSPRDVTPEALQQMIDRPLPGVMETARAYGQERIKTSMLSRGIAGFSGETLVLTFPGSQKGAAEYMQSLFPQILHVFEVKEGKRHG</sequence>
<dbReference type="UniPathway" id="UPA00344"/>
<dbReference type="GO" id="GO:0061598">
    <property type="term" value="F:molybdopterin adenylyltransferase activity"/>
    <property type="evidence" value="ECO:0007669"/>
    <property type="project" value="UniProtKB-EC"/>
</dbReference>
<dbReference type="InterPro" id="IPR008284">
    <property type="entry name" value="MoCF_biosynth_CS"/>
</dbReference>
<evidence type="ECO:0000256" key="2">
    <source>
        <dbReference type="ARBA" id="ARBA00012509"/>
    </source>
</evidence>
<dbReference type="RefSeq" id="WP_146940366.1">
    <property type="nucleotide sequence ID" value="NZ_BJYJ01000003.1"/>
</dbReference>
<feature type="domain" description="MoaB/Mog" evidence="8">
    <location>
        <begin position="150"/>
        <end position="293"/>
    </location>
</feature>
<dbReference type="InterPro" id="IPR036425">
    <property type="entry name" value="MoaB/Mog-like_dom_sf"/>
</dbReference>
<evidence type="ECO:0000256" key="1">
    <source>
        <dbReference type="ARBA" id="ARBA00005046"/>
    </source>
</evidence>
<dbReference type="SMART" id="SM00852">
    <property type="entry name" value="MoCF_biosynth"/>
    <property type="match status" value="1"/>
</dbReference>
<dbReference type="SUPFAM" id="SSF53218">
    <property type="entry name" value="Molybdenum cofactor biosynthesis proteins"/>
    <property type="match status" value="1"/>
</dbReference>
<dbReference type="Gene3D" id="3.30.70.640">
    <property type="entry name" value="Molybdopterin cofactor biosynthesis C (MoaC) domain"/>
    <property type="match status" value="1"/>
</dbReference>
<proteinExistence type="predicted"/>
<comment type="function">
    <text evidence="6">Catalyzes the conversion of (8S)-3',8-cyclo-7,8-dihydroguanosine 5'-triphosphate to cyclic pyranopterin monophosphate (cPMP).</text>
</comment>
<dbReference type="InterPro" id="IPR036522">
    <property type="entry name" value="MoaC_sf"/>
</dbReference>
<accession>A0A511YJM5</accession>
<evidence type="ECO:0000313" key="9">
    <source>
        <dbReference type="EMBL" id="GEN75410.1"/>
    </source>
</evidence>
<evidence type="ECO:0000256" key="7">
    <source>
        <dbReference type="ARBA" id="ARBA00058212"/>
    </source>
</evidence>
<dbReference type="NCBIfam" id="NF002947">
    <property type="entry name" value="PRK03604.1"/>
    <property type="match status" value="1"/>
</dbReference>
<keyword evidence="10" id="KW-1185">Reference proteome</keyword>